<dbReference type="EMBL" id="AKHW03006099">
    <property type="protein sequence ID" value="KYO24208.1"/>
    <property type="molecule type" value="Genomic_DNA"/>
</dbReference>
<name>A0A151MI50_ALLMI</name>
<comment type="caution">
    <text evidence="1">The sequence shown here is derived from an EMBL/GenBank/DDBJ whole genome shotgun (WGS) entry which is preliminary data.</text>
</comment>
<accession>A0A151MI50</accession>
<sequence>MDEQKTSFLNCVISLHNGKVLWKTKELVHFQVYKVLAARNFIFPIDEPGRMNCLKCSKGVWVYIYECG</sequence>
<reference evidence="1 2" key="1">
    <citation type="journal article" date="2012" name="Genome Biol.">
        <title>Sequencing three crocodilian genomes to illuminate the evolution of archosaurs and amniotes.</title>
        <authorList>
            <person name="St John J.A."/>
            <person name="Braun E.L."/>
            <person name="Isberg S.R."/>
            <person name="Miles L.G."/>
            <person name="Chong A.Y."/>
            <person name="Gongora J."/>
            <person name="Dalzell P."/>
            <person name="Moran C."/>
            <person name="Bed'hom B."/>
            <person name="Abzhanov A."/>
            <person name="Burgess S.C."/>
            <person name="Cooksey A.M."/>
            <person name="Castoe T.A."/>
            <person name="Crawford N.G."/>
            <person name="Densmore L.D."/>
            <person name="Drew J.C."/>
            <person name="Edwards S.V."/>
            <person name="Faircloth B.C."/>
            <person name="Fujita M.K."/>
            <person name="Greenwold M.J."/>
            <person name="Hoffmann F.G."/>
            <person name="Howard J.M."/>
            <person name="Iguchi T."/>
            <person name="Janes D.E."/>
            <person name="Khan S.Y."/>
            <person name="Kohno S."/>
            <person name="de Koning A.J."/>
            <person name="Lance S.L."/>
            <person name="McCarthy F.M."/>
            <person name="McCormack J.E."/>
            <person name="Merchant M.E."/>
            <person name="Peterson D.G."/>
            <person name="Pollock D.D."/>
            <person name="Pourmand N."/>
            <person name="Raney B.J."/>
            <person name="Roessler K.A."/>
            <person name="Sanford J.R."/>
            <person name="Sawyer R.H."/>
            <person name="Schmidt C.J."/>
            <person name="Triplett E.W."/>
            <person name="Tuberville T.D."/>
            <person name="Venegas-Anaya M."/>
            <person name="Howard J.T."/>
            <person name="Jarvis E.D."/>
            <person name="Guillette L.J.Jr."/>
            <person name="Glenn T.C."/>
            <person name="Green R.E."/>
            <person name="Ray D.A."/>
        </authorList>
    </citation>
    <scope>NUCLEOTIDE SEQUENCE [LARGE SCALE GENOMIC DNA]</scope>
    <source>
        <strain evidence="1">KSC_2009_1</strain>
    </source>
</reference>
<protein>
    <submittedName>
        <fullName evidence="1">Uncharacterized protein</fullName>
    </submittedName>
</protein>
<organism evidence="1 2">
    <name type="scientific">Alligator mississippiensis</name>
    <name type="common">American alligator</name>
    <dbReference type="NCBI Taxonomy" id="8496"/>
    <lineage>
        <taxon>Eukaryota</taxon>
        <taxon>Metazoa</taxon>
        <taxon>Chordata</taxon>
        <taxon>Craniata</taxon>
        <taxon>Vertebrata</taxon>
        <taxon>Euteleostomi</taxon>
        <taxon>Archelosauria</taxon>
        <taxon>Archosauria</taxon>
        <taxon>Crocodylia</taxon>
        <taxon>Alligatoridae</taxon>
        <taxon>Alligatorinae</taxon>
        <taxon>Alligator</taxon>
    </lineage>
</organism>
<proteinExistence type="predicted"/>
<dbReference type="AlphaFoldDB" id="A0A151MI50"/>
<evidence type="ECO:0000313" key="2">
    <source>
        <dbReference type="Proteomes" id="UP000050525"/>
    </source>
</evidence>
<evidence type="ECO:0000313" key="1">
    <source>
        <dbReference type="EMBL" id="KYO24208.1"/>
    </source>
</evidence>
<dbReference type="Proteomes" id="UP000050525">
    <property type="component" value="Unassembled WGS sequence"/>
</dbReference>
<keyword evidence="2" id="KW-1185">Reference proteome</keyword>
<gene>
    <name evidence="1" type="ORF">Y1Q_0004258</name>
</gene>